<sequence length="311" mass="36708">MDTHFAMAKFGLETKETTHTKTKSCSYYLKYVLLCISIIQFLIILGLVLFMVYGNAHASTEERLNTVEILNAKLLDNIRTLKSQVQSYRINFTYAVMEKNECYFYLEEQNQESIKMNYTMLLQRIRINELTTLSKQKKCVPCNEHIQKLNNSCFADKNSMLSEFQIYMENCTREMDEKLTLISQIKRLKTSCAIIEDKFKMELNHLQEIFESSVRRYIPDIFFNDCQTQFYYVLQTCKPLPNFIIANVDQALIHLRQHVSSTLEENQQVHDQLRKCNDELLQKKKLQLFSIQTNRVSGYPNVFDDNIRSKI</sequence>
<dbReference type="OrthoDB" id="9944409at2759"/>
<proteinExistence type="predicted"/>
<dbReference type="InterPro" id="IPR009538">
    <property type="entry name" value="PV-1"/>
</dbReference>
<reference evidence="2" key="1">
    <citation type="submission" date="2025-08" db="UniProtKB">
        <authorList>
            <consortium name="Ensembl"/>
        </authorList>
    </citation>
    <scope>IDENTIFICATION</scope>
</reference>
<protein>
    <submittedName>
        <fullName evidence="2">Uncharacterized protein</fullName>
    </submittedName>
</protein>
<evidence type="ECO:0000313" key="2">
    <source>
        <dbReference type="Ensembl" id="ENSLLEP00000039928.1"/>
    </source>
</evidence>
<organism evidence="2 3">
    <name type="scientific">Leptobrachium leishanense</name>
    <name type="common">Leishan spiny toad</name>
    <dbReference type="NCBI Taxonomy" id="445787"/>
    <lineage>
        <taxon>Eukaryota</taxon>
        <taxon>Metazoa</taxon>
        <taxon>Chordata</taxon>
        <taxon>Craniata</taxon>
        <taxon>Vertebrata</taxon>
        <taxon>Euteleostomi</taxon>
        <taxon>Amphibia</taxon>
        <taxon>Batrachia</taxon>
        <taxon>Anura</taxon>
        <taxon>Pelobatoidea</taxon>
        <taxon>Megophryidae</taxon>
        <taxon>Leptobrachium</taxon>
    </lineage>
</organism>
<dbReference type="GO" id="GO:0043114">
    <property type="term" value="P:regulation of vascular permeability"/>
    <property type="evidence" value="ECO:0007669"/>
    <property type="project" value="TreeGrafter"/>
</dbReference>
<keyword evidence="1" id="KW-0812">Transmembrane</keyword>
<accession>A0A8C5QQU3</accession>
<dbReference type="GeneTree" id="ENSGT00970000194286"/>
<dbReference type="PANTHER" id="PTHR21687:SF5">
    <property type="entry name" value="PLASMALEMMA VESICLE-ASSOCIATED PROTEIN"/>
    <property type="match status" value="1"/>
</dbReference>
<evidence type="ECO:0000313" key="3">
    <source>
        <dbReference type="Proteomes" id="UP000694569"/>
    </source>
</evidence>
<dbReference type="GO" id="GO:0002693">
    <property type="term" value="P:positive regulation of cellular extravasation"/>
    <property type="evidence" value="ECO:0007669"/>
    <property type="project" value="TreeGrafter"/>
</dbReference>
<name>A0A8C5QQU3_9ANUR</name>
<dbReference type="PANTHER" id="PTHR21687">
    <property type="entry name" value="PLASMALEMMA VESICLE-ASSOCIATED PROTEIN"/>
    <property type="match status" value="1"/>
</dbReference>
<keyword evidence="1" id="KW-0472">Membrane</keyword>
<reference evidence="2" key="2">
    <citation type="submission" date="2025-09" db="UniProtKB">
        <authorList>
            <consortium name="Ensembl"/>
        </authorList>
    </citation>
    <scope>IDENTIFICATION</scope>
</reference>
<keyword evidence="3" id="KW-1185">Reference proteome</keyword>
<dbReference type="Proteomes" id="UP000694569">
    <property type="component" value="Unplaced"/>
</dbReference>
<dbReference type="AlphaFoldDB" id="A0A8C5QQU3"/>
<dbReference type="Ensembl" id="ENSLLET00000041536.1">
    <property type="protein sequence ID" value="ENSLLEP00000039928.1"/>
    <property type="gene ID" value="ENSLLEG00000025407.1"/>
</dbReference>
<dbReference type="Pfam" id="PF06637">
    <property type="entry name" value="PV-1"/>
    <property type="match status" value="1"/>
</dbReference>
<keyword evidence="1" id="KW-1133">Transmembrane helix</keyword>
<evidence type="ECO:0000256" key="1">
    <source>
        <dbReference type="SAM" id="Phobius"/>
    </source>
</evidence>
<feature type="transmembrane region" description="Helical" evidence="1">
    <location>
        <begin position="31"/>
        <end position="53"/>
    </location>
</feature>